<dbReference type="Gramene" id="ERN10365">
    <property type="protein sequence ID" value="ERN10365"/>
    <property type="gene ID" value="AMTR_s00026p00103840"/>
</dbReference>
<sequence>MSDALDSYTSTLKECGRAAACQCLAGYYDWCSMETWCFRINNWPLQEGEAGIALLDLYFVSDLPLLGEEYEEFVLSNGVLFEGVPIKGTCAPTSFNELFEIYQLLYSESQPSTGGVHFEAWRDYFHGNIQEGEDVGSTTSWENESQQAEAIKAVTKTEEAMYLKLAEPRLLSEDEDAMKLLLLKKKTQSFFDKLEVIFGWREGVCPYFTKKSMPCPLVLGLRMILVLARGQASRVPKPSAPIKPKSDPPKEREDNERERKRKRGRESSLIFASRERKIFEKGGLALHDGVLDVVPCEEGRGSRSPAPRVEVSTSSTACTRLTYPACPTASVLTVSKATQKEMGASRVCPSGSSVVQSSGTHAS</sequence>
<name>W1PSX1_AMBTC</name>
<dbReference type="EMBL" id="KI392852">
    <property type="protein sequence ID" value="ERN10365.1"/>
    <property type="molecule type" value="Genomic_DNA"/>
</dbReference>
<protein>
    <submittedName>
        <fullName evidence="2">Uncharacterized protein</fullName>
    </submittedName>
</protein>
<proteinExistence type="predicted"/>
<feature type="compositionally biased region" description="Basic and acidic residues" evidence="1">
    <location>
        <begin position="244"/>
        <end position="258"/>
    </location>
</feature>
<organism evidence="2 3">
    <name type="scientific">Amborella trichopoda</name>
    <dbReference type="NCBI Taxonomy" id="13333"/>
    <lineage>
        <taxon>Eukaryota</taxon>
        <taxon>Viridiplantae</taxon>
        <taxon>Streptophyta</taxon>
        <taxon>Embryophyta</taxon>
        <taxon>Tracheophyta</taxon>
        <taxon>Spermatophyta</taxon>
        <taxon>Magnoliopsida</taxon>
        <taxon>Amborellales</taxon>
        <taxon>Amborellaceae</taxon>
        <taxon>Amborella</taxon>
    </lineage>
</organism>
<dbReference type="AlphaFoldDB" id="W1PSX1"/>
<feature type="region of interest" description="Disordered" evidence="1">
    <location>
        <begin position="235"/>
        <end position="267"/>
    </location>
</feature>
<reference evidence="3" key="1">
    <citation type="journal article" date="2013" name="Science">
        <title>The Amborella genome and the evolution of flowering plants.</title>
        <authorList>
            <consortium name="Amborella Genome Project"/>
        </authorList>
    </citation>
    <scope>NUCLEOTIDE SEQUENCE [LARGE SCALE GENOMIC DNA]</scope>
</reference>
<evidence type="ECO:0000313" key="3">
    <source>
        <dbReference type="Proteomes" id="UP000017836"/>
    </source>
</evidence>
<accession>W1PSX1</accession>
<dbReference type="Proteomes" id="UP000017836">
    <property type="component" value="Unassembled WGS sequence"/>
</dbReference>
<keyword evidence="3" id="KW-1185">Reference proteome</keyword>
<feature type="compositionally biased region" description="Polar residues" evidence="1">
    <location>
        <begin position="350"/>
        <end position="363"/>
    </location>
</feature>
<feature type="region of interest" description="Disordered" evidence="1">
    <location>
        <begin position="343"/>
        <end position="363"/>
    </location>
</feature>
<evidence type="ECO:0000256" key="1">
    <source>
        <dbReference type="SAM" id="MobiDB-lite"/>
    </source>
</evidence>
<gene>
    <name evidence="2" type="ORF">AMTR_s00026p00103840</name>
</gene>
<dbReference type="HOGENOM" id="CLU_763660_0_0_1"/>
<evidence type="ECO:0000313" key="2">
    <source>
        <dbReference type="EMBL" id="ERN10365.1"/>
    </source>
</evidence>